<evidence type="ECO:0000256" key="1">
    <source>
        <dbReference type="ARBA" id="ARBA00022676"/>
    </source>
</evidence>
<organism evidence="5 6">
    <name type="scientific">Actinomadura barringtoniae</name>
    <dbReference type="NCBI Taxonomy" id="1427535"/>
    <lineage>
        <taxon>Bacteria</taxon>
        <taxon>Bacillati</taxon>
        <taxon>Actinomycetota</taxon>
        <taxon>Actinomycetes</taxon>
        <taxon>Streptosporangiales</taxon>
        <taxon>Thermomonosporaceae</taxon>
        <taxon>Actinomadura</taxon>
    </lineage>
</organism>
<dbReference type="CDD" id="cd03801">
    <property type="entry name" value="GT4_PimA-like"/>
    <property type="match status" value="1"/>
</dbReference>
<accession>A0A939T759</accession>
<dbReference type="InterPro" id="IPR028098">
    <property type="entry name" value="Glyco_trans_4-like_N"/>
</dbReference>
<dbReference type="InterPro" id="IPR050194">
    <property type="entry name" value="Glycosyltransferase_grp1"/>
</dbReference>
<proteinExistence type="predicted"/>
<dbReference type="AlphaFoldDB" id="A0A939T759"/>
<dbReference type="Proteomes" id="UP000669179">
    <property type="component" value="Unassembled WGS sequence"/>
</dbReference>
<keyword evidence="1" id="KW-0328">Glycosyltransferase</keyword>
<dbReference type="GO" id="GO:1901137">
    <property type="term" value="P:carbohydrate derivative biosynthetic process"/>
    <property type="evidence" value="ECO:0007669"/>
    <property type="project" value="UniProtKB-ARBA"/>
</dbReference>
<keyword evidence="6" id="KW-1185">Reference proteome</keyword>
<sequence length="412" mass="43088">MKVGIVCPYTWNVPGGVQQHIRDLAEALIGFGHHVSVMTPADDDAPLPPYVVSAGRAVPVPYNGSVARLAFGFLSAGRVRRWINEGEFDVLHVHEPAAPSLGLLACWAADGPIVGTFHASYEKSRVVSVTAPILQSALEKITGRIAVSEAARKTLVAHLGGDAVLIPNGVATERYAMAEPLPGWPGRLEGDHRRSPLPAPPGGVGGRPPSGNADGDQSRSGGGTLGFLGRMDEPRKGLQVLLKAFEILGRQRPGLRLLVAGPGDADDAIAKVSHELRDRVVLLGMVSEEDKIRAYHSVDVFVAPNLGGESFGIVLAEAMSAGAPILASDIEAFDRVLLGGRAGALFPVGEPEALAAAAGELLDDPARRKHLSAEARAAVRAYDWSSVARDVLRVYETVALGSGGVVESGALA</sequence>
<protein>
    <submittedName>
        <fullName evidence="5">Glycosyltransferase family 4 protein</fullName>
    </submittedName>
</protein>
<feature type="domain" description="Glycosyltransferase subfamily 4-like N-terminal" evidence="4">
    <location>
        <begin position="14"/>
        <end position="174"/>
    </location>
</feature>
<evidence type="ECO:0000256" key="2">
    <source>
        <dbReference type="ARBA" id="ARBA00022679"/>
    </source>
</evidence>
<evidence type="ECO:0000256" key="3">
    <source>
        <dbReference type="SAM" id="MobiDB-lite"/>
    </source>
</evidence>
<dbReference type="Gene3D" id="3.40.50.2000">
    <property type="entry name" value="Glycogen Phosphorylase B"/>
    <property type="match status" value="2"/>
</dbReference>
<evidence type="ECO:0000313" key="6">
    <source>
        <dbReference type="Proteomes" id="UP000669179"/>
    </source>
</evidence>
<dbReference type="Pfam" id="PF13692">
    <property type="entry name" value="Glyco_trans_1_4"/>
    <property type="match status" value="1"/>
</dbReference>
<evidence type="ECO:0000313" key="5">
    <source>
        <dbReference type="EMBL" id="MBO2452753.1"/>
    </source>
</evidence>
<dbReference type="Pfam" id="PF13439">
    <property type="entry name" value="Glyco_transf_4"/>
    <property type="match status" value="1"/>
</dbReference>
<dbReference type="EMBL" id="JAGEOJ010000017">
    <property type="protein sequence ID" value="MBO2452753.1"/>
    <property type="molecule type" value="Genomic_DNA"/>
</dbReference>
<dbReference type="GO" id="GO:0016758">
    <property type="term" value="F:hexosyltransferase activity"/>
    <property type="evidence" value="ECO:0007669"/>
    <property type="project" value="TreeGrafter"/>
</dbReference>
<feature type="region of interest" description="Disordered" evidence="3">
    <location>
        <begin position="182"/>
        <end position="228"/>
    </location>
</feature>
<evidence type="ECO:0000259" key="4">
    <source>
        <dbReference type="Pfam" id="PF13439"/>
    </source>
</evidence>
<comment type="caution">
    <text evidence="5">The sequence shown here is derived from an EMBL/GenBank/DDBJ whole genome shotgun (WGS) entry which is preliminary data.</text>
</comment>
<dbReference type="RefSeq" id="WP_208260772.1">
    <property type="nucleotide sequence ID" value="NZ_JAGEOJ010000017.1"/>
</dbReference>
<dbReference type="PANTHER" id="PTHR45947:SF3">
    <property type="entry name" value="SULFOQUINOVOSYL TRANSFERASE SQD2"/>
    <property type="match status" value="1"/>
</dbReference>
<keyword evidence="2" id="KW-0808">Transferase</keyword>
<name>A0A939T759_9ACTN</name>
<dbReference type="SUPFAM" id="SSF53756">
    <property type="entry name" value="UDP-Glycosyltransferase/glycogen phosphorylase"/>
    <property type="match status" value="1"/>
</dbReference>
<dbReference type="PANTHER" id="PTHR45947">
    <property type="entry name" value="SULFOQUINOVOSYL TRANSFERASE SQD2"/>
    <property type="match status" value="1"/>
</dbReference>
<reference evidence="5" key="1">
    <citation type="submission" date="2021-03" db="EMBL/GenBank/DDBJ databases">
        <authorList>
            <person name="Kanchanasin P."/>
            <person name="Saeng-In P."/>
            <person name="Phongsopitanun W."/>
            <person name="Yuki M."/>
            <person name="Kudo T."/>
            <person name="Ohkuma M."/>
            <person name="Tanasupawat S."/>
        </authorList>
    </citation>
    <scope>NUCLEOTIDE SEQUENCE</scope>
    <source>
        <strain evidence="5">GKU 128</strain>
    </source>
</reference>
<gene>
    <name evidence="5" type="ORF">J4573_37070</name>
</gene>